<name>A0A1T5K8X5_9BACT</name>
<organism evidence="4 5">
    <name type="scientific">Ohtaekwangia koreensis</name>
    <dbReference type="NCBI Taxonomy" id="688867"/>
    <lineage>
        <taxon>Bacteria</taxon>
        <taxon>Pseudomonadati</taxon>
        <taxon>Bacteroidota</taxon>
        <taxon>Cytophagia</taxon>
        <taxon>Cytophagales</taxon>
        <taxon>Fulvivirgaceae</taxon>
        <taxon>Ohtaekwangia</taxon>
    </lineage>
</organism>
<dbReference type="Pfam" id="PF14520">
    <property type="entry name" value="HHH_5"/>
    <property type="match status" value="1"/>
</dbReference>
<dbReference type="AlphaFoldDB" id="A0A1T5K8X5"/>
<feature type="domain" description="Smf/DprA SLOG" evidence="2">
    <location>
        <begin position="80"/>
        <end position="285"/>
    </location>
</feature>
<dbReference type="SUPFAM" id="SSF47781">
    <property type="entry name" value="RuvA domain 2-like"/>
    <property type="match status" value="1"/>
</dbReference>
<dbReference type="EMBL" id="FUZU01000001">
    <property type="protein sequence ID" value="SKC59919.1"/>
    <property type="molecule type" value="Genomic_DNA"/>
</dbReference>
<reference evidence="4 5" key="1">
    <citation type="submission" date="2017-02" db="EMBL/GenBank/DDBJ databases">
        <authorList>
            <person name="Peterson S.W."/>
        </authorList>
    </citation>
    <scope>NUCLEOTIDE SEQUENCE [LARGE SCALE GENOMIC DNA]</scope>
    <source>
        <strain evidence="4 5">DSM 25262</strain>
    </source>
</reference>
<evidence type="ECO:0000313" key="4">
    <source>
        <dbReference type="EMBL" id="SKC59919.1"/>
    </source>
</evidence>
<dbReference type="PANTHER" id="PTHR43022">
    <property type="entry name" value="PROTEIN SMF"/>
    <property type="match status" value="1"/>
</dbReference>
<dbReference type="OrthoDB" id="9785707at2"/>
<dbReference type="STRING" id="688867.SAMN05660236_1917"/>
<dbReference type="InterPro" id="IPR036388">
    <property type="entry name" value="WH-like_DNA-bd_sf"/>
</dbReference>
<dbReference type="InterPro" id="IPR003488">
    <property type="entry name" value="DprA"/>
</dbReference>
<dbReference type="InterPro" id="IPR041614">
    <property type="entry name" value="DprA_WH"/>
</dbReference>
<protein>
    <submittedName>
        <fullName evidence="4">DNA processing protein</fullName>
    </submittedName>
</protein>
<evidence type="ECO:0000259" key="2">
    <source>
        <dbReference type="Pfam" id="PF02481"/>
    </source>
</evidence>
<keyword evidence="5" id="KW-1185">Reference proteome</keyword>
<dbReference type="Gene3D" id="3.40.50.450">
    <property type="match status" value="1"/>
</dbReference>
<dbReference type="GO" id="GO:0009294">
    <property type="term" value="P:DNA-mediated transformation"/>
    <property type="evidence" value="ECO:0007669"/>
    <property type="project" value="InterPro"/>
</dbReference>
<proteinExistence type="inferred from homology"/>
<sequence>MDQNRLALLALHFIPGIGDYTIRQLVSYCGSAEKVFKTPKGKLLKIPGIGKITADTISNELPFKNAEKELKIAEKENTRLIFYTDKDYPYRLKLVSDAPSLLYVKGNVDFENTKSVAIVGTRKSTDYGKHRVEELVESLVAHQASIISGLAYGIDILAHKQALKKNLPTLGIMGSGIDVMYPAIHADTAQKMLTNGGLVTENPFGTKPDAHNFPARNRIIAGLCDALVVVEAAEKGGALITAEIANSYNKDVFAFPGNIGQSFSEGCNNLIKSNKAHLISSVKDLEYIMGWNAHEQLVPKKEAFNLESYEPDEQAVLKVLLLNNHQLMIDELSWRSGFPMSKLASILLGLEFKNTISTLPGKVYKLALK</sequence>
<accession>A0A1T5K8X5</accession>
<dbReference type="RefSeq" id="WP_079686426.1">
    <property type="nucleotide sequence ID" value="NZ_FUZU01000001.1"/>
</dbReference>
<dbReference type="Gene3D" id="1.10.10.10">
    <property type="entry name" value="Winged helix-like DNA-binding domain superfamily/Winged helix DNA-binding domain"/>
    <property type="match status" value="1"/>
</dbReference>
<dbReference type="Pfam" id="PF17782">
    <property type="entry name" value="WHD_DprA"/>
    <property type="match status" value="1"/>
</dbReference>
<evidence type="ECO:0000256" key="1">
    <source>
        <dbReference type="ARBA" id="ARBA00006525"/>
    </source>
</evidence>
<feature type="domain" description="DprA winged helix" evidence="3">
    <location>
        <begin position="307"/>
        <end position="362"/>
    </location>
</feature>
<dbReference type="InterPro" id="IPR057666">
    <property type="entry name" value="DrpA_SLOG"/>
</dbReference>
<dbReference type="PANTHER" id="PTHR43022:SF1">
    <property type="entry name" value="PROTEIN SMF"/>
    <property type="match status" value="1"/>
</dbReference>
<dbReference type="NCBIfam" id="TIGR00732">
    <property type="entry name" value="dprA"/>
    <property type="match status" value="1"/>
</dbReference>
<evidence type="ECO:0000313" key="5">
    <source>
        <dbReference type="Proteomes" id="UP000190961"/>
    </source>
</evidence>
<dbReference type="Pfam" id="PF02481">
    <property type="entry name" value="DNA_processg_A"/>
    <property type="match status" value="1"/>
</dbReference>
<dbReference type="SUPFAM" id="SSF102405">
    <property type="entry name" value="MCP/YpsA-like"/>
    <property type="match status" value="1"/>
</dbReference>
<dbReference type="InterPro" id="IPR010994">
    <property type="entry name" value="RuvA_2-like"/>
</dbReference>
<gene>
    <name evidence="4" type="ORF">SAMN05660236_1917</name>
</gene>
<dbReference type="Proteomes" id="UP000190961">
    <property type="component" value="Unassembled WGS sequence"/>
</dbReference>
<evidence type="ECO:0000259" key="3">
    <source>
        <dbReference type="Pfam" id="PF17782"/>
    </source>
</evidence>
<comment type="similarity">
    <text evidence="1">Belongs to the DprA/Smf family.</text>
</comment>